<dbReference type="EnsemblPlants" id="EMT11459">
    <property type="protein sequence ID" value="EMT11459"/>
    <property type="gene ID" value="F775_25185"/>
</dbReference>
<organism evidence="2">
    <name type="scientific">Aegilops tauschii</name>
    <name type="common">Tausch's goatgrass</name>
    <name type="synonym">Aegilops squarrosa</name>
    <dbReference type="NCBI Taxonomy" id="37682"/>
    <lineage>
        <taxon>Eukaryota</taxon>
        <taxon>Viridiplantae</taxon>
        <taxon>Streptophyta</taxon>
        <taxon>Embryophyta</taxon>
        <taxon>Tracheophyta</taxon>
        <taxon>Spermatophyta</taxon>
        <taxon>Magnoliopsida</taxon>
        <taxon>Liliopsida</taxon>
        <taxon>Poales</taxon>
        <taxon>Poaceae</taxon>
        <taxon>BOP clade</taxon>
        <taxon>Pooideae</taxon>
        <taxon>Triticodae</taxon>
        <taxon>Triticeae</taxon>
        <taxon>Triticinae</taxon>
        <taxon>Aegilops</taxon>
    </lineage>
</organism>
<feature type="region of interest" description="Disordered" evidence="1">
    <location>
        <begin position="52"/>
        <end position="71"/>
    </location>
</feature>
<name>M8BXA5_AEGTA</name>
<sequence length="231" mass="25388">MPAGEGKDPGSSRAEEQDVKGDDEENKGGIDQPEGPTVDKEKNDTTASQILKIDEDTVDAESEQYHGNDDLTETDVSNDLLCAGIVKSFKRKQRRTIVRKGSIKRPRLTEATSHDDFGDAVCKAYSRCSIPYFSEVASSICKSKNKVDLVRSTGFGYMLELDDCLVPRPFAQWIADKVIVDDEAIFINKKRIPLNALGVLHVFGIPAGDINISMVDDAGKSEFLAFFGLTH</sequence>
<dbReference type="AlphaFoldDB" id="M8BXA5"/>
<feature type="compositionally biased region" description="Basic and acidic residues" evidence="1">
    <location>
        <begin position="1"/>
        <end position="20"/>
    </location>
</feature>
<proteinExistence type="predicted"/>
<evidence type="ECO:0000313" key="2">
    <source>
        <dbReference type="EnsemblPlants" id="EMT11459"/>
    </source>
</evidence>
<accession>M8BXA5</accession>
<protein>
    <submittedName>
        <fullName evidence="2">Uncharacterized protein</fullName>
    </submittedName>
</protein>
<feature type="region of interest" description="Disordered" evidence="1">
    <location>
        <begin position="1"/>
        <end position="46"/>
    </location>
</feature>
<evidence type="ECO:0000256" key="1">
    <source>
        <dbReference type="SAM" id="MobiDB-lite"/>
    </source>
</evidence>
<reference evidence="2" key="1">
    <citation type="submission" date="2015-06" db="UniProtKB">
        <authorList>
            <consortium name="EnsemblPlants"/>
        </authorList>
    </citation>
    <scope>IDENTIFICATION</scope>
</reference>